<reference evidence="1 2" key="1">
    <citation type="submission" date="2016-01" db="EMBL/GenBank/DDBJ databases">
        <title>High potential of lignocellulose degradation of a new Verrucomicrobia species.</title>
        <authorList>
            <person name="Wang Y."/>
            <person name="Shi Y."/>
            <person name="Qiu Z."/>
            <person name="Liu S."/>
            <person name="Yang H."/>
        </authorList>
    </citation>
    <scope>NUCLEOTIDE SEQUENCE [LARGE SCALE GENOMIC DNA]</scope>
    <source>
        <strain evidence="1 2">TSB47</strain>
    </source>
</reference>
<dbReference type="Proteomes" id="UP000078486">
    <property type="component" value="Unassembled WGS sequence"/>
</dbReference>
<name>A0A178IHC8_9BACT</name>
<gene>
    <name evidence="1" type="ORF">AW736_14395</name>
</gene>
<dbReference type="Gene3D" id="3.20.20.210">
    <property type="match status" value="1"/>
</dbReference>
<sequence length="363" mass="40433">MKAKTLQEVDLSSVIAVNDQWWRGELGRPVFNIVCTGAEPTLPVSRLEPRSFIPEYPRDAAPADIIDAEYFKLSSRRYIGDGFPLQWMNFGPGVLAALVGGTGHAGKDTVWFEPGQFAGLPLSGMRIVFDPRSDWALWLTELYHEQLSRLDKQPLIPGMTDLGGVLDILATLRNSEALMLDLLDDPAEVKRLTGEEQAARAVAYDHFDTMIRARALVSSCWAGLLSSGTCDMLQSDFSYMISPAMFCEFVRPRLEENCVRLAHPFYHLDGKGELPHLPHLLTIPNLRGIQWVPGTGQPPQSEWPEVFEAVESAGLKMQLLGSLDSCEAVLRRLKNPSLAHVWLEIRPHELERACRLVAEFGGS</sequence>
<dbReference type="EMBL" id="LRRQ01000103">
    <property type="protein sequence ID" value="OAM89148.1"/>
    <property type="molecule type" value="Genomic_DNA"/>
</dbReference>
<dbReference type="InterPro" id="IPR038071">
    <property type="entry name" value="UROD/MetE-like_sf"/>
</dbReference>
<dbReference type="STRING" id="1184151.AW736_14395"/>
<dbReference type="AlphaFoldDB" id="A0A178IHC8"/>
<evidence type="ECO:0000313" key="1">
    <source>
        <dbReference type="EMBL" id="OAM89148.1"/>
    </source>
</evidence>
<dbReference type="OrthoDB" id="284267at2"/>
<comment type="caution">
    <text evidence="1">The sequence shown here is derived from an EMBL/GenBank/DDBJ whole genome shotgun (WGS) entry which is preliminary data.</text>
</comment>
<protein>
    <recommendedName>
        <fullName evidence="3">Uroporphyrinogen decarboxylase (URO-D) domain-containing protein</fullName>
    </recommendedName>
</protein>
<proteinExistence type="predicted"/>
<evidence type="ECO:0008006" key="3">
    <source>
        <dbReference type="Google" id="ProtNLM"/>
    </source>
</evidence>
<dbReference type="RefSeq" id="WP_068770875.1">
    <property type="nucleotide sequence ID" value="NZ_CP109796.1"/>
</dbReference>
<organism evidence="1 2">
    <name type="scientific">Termitidicoccus mucosus</name>
    <dbReference type="NCBI Taxonomy" id="1184151"/>
    <lineage>
        <taxon>Bacteria</taxon>
        <taxon>Pseudomonadati</taxon>
        <taxon>Verrucomicrobiota</taxon>
        <taxon>Opitutia</taxon>
        <taxon>Opitutales</taxon>
        <taxon>Opitutaceae</taxon>
        <taxon>Termitidicoccus</taxon>
    </lineage>
</organism>
<keyword evidence="2" id="KW-1185">Reference proteome</keyword>
<evidence type="ECO:0000313" key="2">
    <source>
        <dbReference type="Proteomes" id="UP000078486"/>
    </source>
</evidence>
<accession>A0A178IHC8</accession>